<dbReference type="AlphaFoldDB" id="A0A926N8G2"/>
<dbReference type="Proteomes" id="UP000661691">
    <property type="component" value="Unassembled WGS sequence"/>
</dbReference>
<dbReference type="RefSeq" id="WP_191141626.1">
    <property type="nucleotide sequence ID" value="NZ_JACXAH010000005.1"/>
</dbReference>
<keyword evidence="2" id="KW-1185">Reference proteome</keyword>
<evidence type="ECO:0000313" key="2">
    <source>
        <dbReference type="Proteomes" id="UP000661691"/>
    </source>
</evidence>
<dbReference type="EMBL" id="JACXAH010000005">
    <property type="protein sequence ID" value="MBD1371573.1"/>
    <property type="molecule type" value="Genomic_DNA"/>
</dbReference>
<accession>A0A926N8G2</accession>
<comment type="caution">
    <text evidence="1">The sequence shown here is derived from an EMBL/GenBank/DDBJ whole genome shotgun (WGS) entry which is preliminary data.</text>
</comment>
<organism evidence="1 2">
    <name type="scientific">Polycladospora coralii</name>
    <dbReference type="NCBI Taxonomy" id="2771432"/>
    <lineage>
        <taxon>Bacteria</taxon>
        <taxon>Bacillati</taxon>
        <taxon>Bacillota</taxon>
        <taxon>Bacilli</taxon>
        <taxon>Bacillales</taxon>
        <taxon>Thermoactinomycetaceae</taxon>
        <taxon>Polycladospora</taxon>
    </lineage>
</organism>
<evidence type="ECO:0000313" key="1">
    <source>
        <dbReference type="EMBL" id="MBD1371573.1"/>
    </source>
</evidence>
<name>A0A926N8G2_9BACL</name>
<gene>
    <name evidence="1" type="ORF">IC620_04280</name>
</gene>
<proteinExistence type="predicted"/>
<protein>
    <submittedName>
        <fullName evidence="1">Uncharacterized protein</fullName>
    </submittedName>
</protein>
<sequence>MDGNGFVFVQFPGWQVNGMQAKRFNQECTSNIIISKNLTKEEIMRELEPLRNDALVLINPPSAILSELHIFTNTMLYYDRLPTRTGTEFIKKLPVKVPSLAFRYQMRKRGIEAQVQLPVPIREEKSKLIRTDYRKQHDIDDEDSLLWIDDRFLTPKQQTLLHETVPTLKRNHKRLRVSWVSDTLPSTMSQVKVERLQKVALKKSWIAADLFITFGNLRHSYSALHVNLLEHQIPILTSRGGDHDEWVRHLYNGIVLKTSCEKEGMLRFIPQFIQNRSFRQQLKQNTSQLKTAVFKHNVGGVT</sequence>
<reference evidence="1" key="1">
    <citation type="submission" date="2020-09" db="EMBL/GenBank/DDBJ databases">
        <title>A novel bacterium of genus Hazenella, isolated from South China Sea.</title>
        <authorList>
            <person name="Huang H."/>
            <person name="Mo K."/>
            <person name="Hu Y."/>
        </authorList>
    </citation>
    <scope>NUCLEOTIDE SEQUENCE</scope>
    <source>
        <strain evidence="1">IB182357</strain>
    </source>
</reference>